<evidence type="ECO:0000313" key="2">
    <source>
        <dbReference type="Proteomes" id="UP000245956"/>
    </source>
</evidence>
<dbReference type="EMBL" id="LCWV01000006">
    <property type="protein sequence ID" value="PWI71946.1"/>
    <property type="molecule type" value="Genomic_DNA"/>
</dbReference>
<accession>A0A2U3EBR1</accession>
<dbReference type="InterPro" id="IPR036038">
    <property type="entry name" value="Aminotransferase-like"/>
</dbReference>
<dbReference type="Proteomes" id="UP000245956">
    <property type="component" value="Unassembled WGS sequence"/>
</dbReference>
<dbReference type="Gene3D" id="3.20.10.10">
    <property type="entry name" value="D-amino Acid Aminotransferase, subunit A, domain 2"/>
    <property type="match status" value="1"/>
</dbReference>
<organism evidence="1 2">
    <name type="scientific">Purpureocillium lilacinum</name>
    <name type="common">Paecilomyces lilacinus</name>
    <dbReference type="NCBI Taxonomy" id="33203"/>
    <lineage>
        <taxon>Eukaryota</taxon>
        <taxon>Fungi</taxon>
        <taxon>Dikarya</taxon>
        <taxon>Ascomycota</taxon>
        <taxon>Pezizomycotina</taxon>
        <taxon>Sordariomycetes</taxon>
        <taxon>Hypocreomycetidae</taxon>
        <taxon>Hypocreales</taxon>
        <taxon>Ophiocordycipitaceae</taxon>
        <taxon>Purpureocillium</taxon>
    </lineage>
</organism>
<comment type="caution">
    <text evidence="1">The sequence shown here is derived from an EMBL/GenBank/DDBJ whole genome shotgun (WGS) entry which is preliminary data.</text>
</comment>
<name>A0A2U3EBR1_PURLI</name>
<sequence>MRTHRTQHKVNNRQAFNSVSDQLTEPTLFRIAYATMAQNLPTNFLIFTSIRYEPTASDNAVNFPHYLLPFHLARLRAAAAAFNLVNVQEVLADEKAALSLLRTTVDNAVPDKTKPWRVNVRFTPDAQITASTTPLPPLKNNIMSLPDTKSLPQFLQKEAHRRGLPHWDVVVDSQPTPASPFTGHKTSVREMYNAARERANLVSYDEPREILLWNENGEVTEGSITTVYLWREASGTGARRLVTPPLRCGPNASSTRRYALSKGLCDEEAVRLEELKDGDEIWLSHASDGFFPGRLRFLKT</sequence>
<dbReference type="SUPFAM" id="SSF56752">
    <property type="entry name" value="D-aminoacid aminotransferase-like PLP-dependent enzymes"/>
    <property type="match status" value="1"/>
</dbReference>
<dbReference type="AlphaFoldDB" id="A0A2U3EBR1"/>
<dbReference type="Pfam" id="PF01063">
    <property type="entry name" value="Aminotran_4"/>
    <property type="match status" value="1"/>
</dbReference>
<dbReference type="GO" id="GO:0003824">
    <property type="term" value="F:catalytic activity"/>
    <property type="evidence" value="ECO:0007669"/>
    <property type="project" value="InterPro"/>
</dbReference>
<protein>
    <recommendedName>
        <fullName evidence="3">Aminodeoxychorismate lyase</fullName>
    </recommendedName>
</protein>
<dbReference type="Gene3D" id="3.30.470.10">
    <property type="match status" value="1"/>
</dbReference>
<proteinExistence type="predicted"/>
<evidence type="ECO:0008006" key="3">
    <source>
        <dbReference type="Google" id="ProtNLM"/>
    </source>
</evidence>
<dbReference type="InterPro" id="IPR043132">
    <property type="entry name" value="BCAT-like_C"/>
</dbReference>
<dbReference type="InterPro" id="IPR043131">
    <property type="entry name" value="BCAT-like_N"/>
</dbReference>
<gene>
    <name evidence="1" type="ORF">PCL_10569</name>
</gene>
<evidence type="ECO:0000313" key="1">
    <source>
        <dbReference type="EMBL" id="PWI71946.1"/>
    </source>
</evidence>
<dbReference type="InterPro" id="IPR001544">
    <property type="entry name" value="Aminotrans_IV"/>
</dbReference>
<reference evidence="1 2" key="1">
    <citation type="journal article" date="2016" name="Front. Microbiol.">
        <title>Genome and transcriptome sequences reveal the specific parasitism of the nematophagous Purpureocillium lilacinum 36-1.</title>
        <authorList>
            <person name="Xie J."/>
            <person name="Li S."/>
            <person name="Mo C."/>
            <person name="Xiao X."/>
            <person name="Peng D."/>
            <person name="Wang G."/>
            <person name="Xiao Y."/>
        </authorList>
    </citation>
    <scope>NUCLEOTIDE SEQUENCE [LARGE SCALE GENOMIC DNA]</scope>
    <source>
        <strain evidence="1 2">36-1</strain>
    </source>
</reference>